<evidence type="ECO:0000256" key="1">
    <source>
        <dbReference type="RuleBase" id="RU003832"/>
    </source>
</evidence>
<gene>
    <name evidence="3" type="ORF">AFUS01_LOCUS9452</name>
</gene>
<protein>
    <recommendedName>
        <fullName evidence="1">Fucosyltransferase</fullName>
        <ecNumber evidence="1">2.4.1.-</ecNumber>
    </recommendedName>
</protein>
<reference evidence="3" key="1">
    <citation type="submission" date="2021-06" db="EMBL/GenBank/DDBJ databases">
        <authorList>
            <person name="Hodson N. C."/>
            <person name="Mongue J. A."/>
            <person name="Jaron S. K."/>
        </authorList>
    </citation>
    <scope>NUCLEOTIDE SEQUENCE</scope>
</reference>
<feature type="non-terminal residue" evidence="3">
    <location>
        <position position="45"/>
    </location>
</feature>
<feature type="domain" description="Fucosyltransferase C-terminal" evidence="2">
    <location>
        <begin position="7"/>
        <end position="45"/>
    </location>
</feature>
<dbReference type="EMBL" id="CAJVCH010067882">
    <property type="protein sequence ID" value="CAG7720166.1"/>
    <property type="molecule type" value="Genomic_DNA"/>
</dbReference>
<keyword evidence="1" id="KW-0808">Transferase</keyword>
<dbReference type="AlphaFoldDB" id="A0A8J2NNW3"/>
<feature type="non-terminal residue" evidence="3">
    <location>
        <position position="1"/>
    </location>
</feature>
<comment type="similarity">
    <text evidence="1">Belongs to the glycosyltransferase 10 family.</text>
</comment>
<evidence type="ECO:0000313" key="3">
    <source>
        <dbReference type="EMBL" id="CAG7720166.1"/>
    </source>
</evidence>
<organism evidence="3 4">
    <name type="scientific">Allacma fusca</name>
    <dbReference type="NCBI Taxonomy" id="39272"/>
    <lineage>
        <taxon>Eukaryota</taxon>
        <taxon>Metazoa</taxon>
        <taxon>Ecdysozoa</taxon>
        <taxon>Arthropoda</taxon>
        <taxon>Hexapoda</taxon>
        <taxon>Collembola</taxon>
        <taxon>Symphypleona</taxon>
        <taxon>Sminthuridae</taxon>
        <taxon>Allacma</taxon>
    </lineage>
</organism>
<dbReference type="InterPro" id="IPR055270">
    <property type="entry name" value="Glyco_tran_10_C"/>
</dbReference>
<dbReference type="EC" id="2.4.1.-" evidence="1"/>
<dbReference type="GO" id="GO:0016757">
    <property type="term" value="F:glycosyltransferase activity"/>
    <property type="evidence" value="ECO:0007669"/>
    <property type="project" value="UniProtKB-UniRule"/>
</dbReference>
<name>A0A8J2NNW3_9HEXA</name>
<evidence type="ECO:0000313" key="4">
    <source>
        <dbReference type="Proteomes" id="UP000708208"/>
    </source>
</evidence>
<keyword evidence="4" id="KW-1185">Reference proteome</keyword>
<comment type="subcellular location">
    <subcellularLocation>
        <location evidence="1">Golgi apparatus</location>
        <location evidence="1">Golgi stack membrane</location>
        <topology evidence="1">Single-pass type II membrane protein</topology>
    </subcellularLocation>
</comment>
<keyword evidence="1" id="KW-0812">Transmembrane</keyword>
<keyword evidence="1" id="KW-0328">Glycosyltransferase</keyword>
<dbReference type="GO" id="GO:0032580">
    <property type="term" value="C:Golgi cisterna membrane"/>
    <property type="evidence" value="ECO:0007669"/>
    <property type="project" value="UniProtKB-SubCell"/>
</dbReference>
<dbReference type="OrthoDB" id="427096at2759"/>
<comment type="caution">
    <text evidence="3">The sequence shown here is derived from an EMBL/GenBank/DDBJ whole genome shotgun (WGS) entry which is preliminary data.</text>
</comment>
<evidence type="ECO:0000259" key="2">
    <source>
        <dbReference type="Pfam" id="PF00852"/>
    </source>
</evidence>
<dbReference type="Pfam" id="PF00852">
    <property type="entry name" value="Glyco_transf_10"/>
    <property type="match status" value="1"/>
</dbReference>
<accession>A0A8J2NNW3</accession>
<keyword evidence="1" id="KW-0333">Golgi apparatus</keyword>
<dbReference type="Proteomes" id="UP000708208">
    <property type="component" value="Unassembled WGS sequence"/>
</dbReference>
<proteinExistence type="inferred from homology"/>
<sequence>PNATILKSKKLAASLISNCNALSGRDYVLNSLKKYMEIDSYGKCG</sequence>
<keyword evidence="1" id="KW-0472">Membrane</keyword>